<evidence type="ECO:0000256" key="3">
    <source>
        <dbReference type="ARBA" id="ARBA00022448"/>
    </source>
</evidence>
<dbReference type="PANTHER" id="PTHR30330">
    <property type="entry name" value="AGSS FAMILY TRANSPORTER, SODIUM-ALANINE"/>
    <property type="match status" value="1"/>
</dbReference>
<evidence type="ECO:0000313" key="9">
    <source>
        <dbReference type="EMBL" id="KID49933.1"/>
    </source>
</evidence>
<reference evidence="9 10" key="1">
    <citation type="submission" date="2013-08" db="EMBL/GenBank/DDBJ databases">
        <title>An opportunistic ruminal bacterium that causes liver abscesses in cattle.</title>
        <authorList>
            <person name="Benahmed F.H."/>
            <person name="Rasmussen M."/>
            <person name="Harbottle H."/>
            <person name="Soppet D."/>
            <person name="Nagaraja T.G."/>
            <person name="Davidson M."/>
        </authorList>
    </citation>
    <scope>NUCLEOTIDE SEQUENCE [LARGE SCALE GENOMIC DNA]</scope>
    <source>
        <strain evidence="9 10">B35</strain>
    </source>
</reference>
<evidence type="ECO:0000256" key="1">
    <source>
        <dbReference type="ARBA" id="ARBA00004651"/>
    </source>
</evidence>
<dbReference type="GO" id="GO:0005283">
    <property type="term" value="F:amino acid:sodium symporter activity"/>
    <property type="evidence" value="ECO:0007669"/>
    <property type="project" value="InterPro"/>
</dbReference>
<protein>
    <recommendedName>
        <fullName evidence="11">Sodium:alanine symporter family protein</fullName>
    </recommendedName>
</protein>
<keyword evidence="6 8" id="KW-1133">Transmembrane helix</keyword>
<keyword evidence="3" id="KW-0813">Transport</keyword>
<comment type="similarity">
    <text evidence="2">Belongs to the alanine or glycine:cation symporter (AGCS) (TC 2.A.25) family.</text>
</comment>
<sequence length="89" mass="10634">MLESVKWMIESVNNFLWGKNILVFLLVGSAIYFSIRTRFMQFRLFKTILKTLFHKEENQKGISSLETFFWGRLAVSEREILQEWSLPSQ</sequence>
<gene>
    <name evidence="9" type="ORF">C095_02070</name>
</gene>
<dbReference type="PATRIC" id="fig|1226633.4.peg.408"/>
<dbReference type="InterPro" id="IPR001463">
    <property type="entry name" value="Na/Ala_symport"/>
</dbReference>
<comment type="subcellular location">
    <subcellularLocation>
        <location evidence="1">Cell membrane</location>
        <topology evidence="1">Multi-pass membrane protein</topology>
    </subcellularLocation>
</comment>
<dbReference type="GO" id="GO:0005886">
    <property type="term" value="C:plasma membrane"/>
    <property type="evidence" value="ECO:0007669"/>
    <property type="project" value="UniProtKB-SubCell"/>
</dbReference>
<proteinExistence type="inferred from homology"/>
<organism evidence="9 10">
    <name type="scientific">Fusobacterium necrophorum subsp. funduliforme B35</name>
    <dbReference type="NCBI Taxonomy" id="1226633"/>
    <lineage>
        <taxon>Bacteria</taxon>
        <taxon>Fusobacteriati</taxon>
        <taxon>Fusobacteriota</taxon>
        <taxon>Fusobacteriia</taxon>
        <taxon>Fusobacteriales</taxon>
        <taxon>Fusobacteriaceae</taxon>
        <taxon>Fusobacterium</taxon>
    </lineage>
</organism>
<evidence type="ECO:0000256" key="5">
    <source>
        <dbReference type="ARBA" id="ARBA00022692"/>
    </source>
</evidence>
<evidence type="ECO:0000256" key="6">
    <source>
        <dbReference type="ARBA" id="ARBA00022989"/>
    </source>
</evidence>
<accession>A0A0B4E8Y1</accession>
<evidence type="ECO:0000313" key="10">
    <source>
        <dbReference type="Proteomes" id="UP000031184"/>
    </source>
</evidence>
<feature type="transmembrane region" description="Helical" evidence="8">
    <location>
        <begin position="15"/>
        <end position="35"/>
    </location>
</feature>
<name>A0A0B4E8Y1_9FUSO</name>
<dbReference type="EMBL" id="AUZI01000010">
    <property type="protein sequence ID" value="KID49933.1"/>
    <property type="molecule type" value="Genomic_DNA"/>
</dbReference>
<keyword evidence="7 8" id="KW-0472">Membrane</keyword>
<evidence type="ECO:0000256" key="4">
    <source>
        <dbReference type="ARBA" id="ARBA00022475"/>
    </source>
</evidence>
<comment type="caution">
    <text evidence="9">The sequence shown here is derived from an EMBL/GenBank/DDBJ whole genome shotgun (WGS) entry which is preliminary data.</text>
</comment>
<dbReference type="Proteomes" id="UP000031184">
    <property type="component" value="Unassembled WGS sequence"/>
</dbReference>
<keyword evidence="4" id="KW-1003">Cell membrane</keyword>
<dbReference type="PANTHER" id="PTHR30330:SF1">
    <property type="entry name" value="AMINO-ACID CARRIER PROTEIN ALST"/>
    <property type="match status" value="1"/>
</dbReference>
<dbReference type="AlphaFoldDB" id="A0A0B4E8Y1"/>
<keyword evidence="5 8" id="KW-0812">Transmembrane</keyword>
<evidence type="ECO:0000256" key="7">
    <source>
        <dbReference type="ARBA" id="ARBA00023136"/>
    </source>
</evidence>
<evidence type="ECO:0000256" key="8">
    <source>
        <dbReference type="SAM" id="Phobius"/>
    </source>
</evidence>
<evidence type="ECO:0008006" key="11">
    <source>
        <dbReference type="Google" id="ProtNLM"/>
    </source>
</evidence>
<evidence type="ECO:0000256" key="2">
    <source>
        <dbReference type="ARBA" id="ARBA00009261"/>
    </source>
</evidence>